<dbReference type="GO" id="GO:0000127">
    <property type="term" value="C:transcription factor TFIIIC complex"/>
    <property type="evidence" value="ECO:0007669"/>
    <property type="project" value="InterPro"/>
</dbReference>
<reference evidence="1 2" key="2">
    <citation type="submission" date="2018-11" db="EMBL/GenBank/DDBJ databases">
        <authorList>
            <consortium name="Pathogen Informatics"/>
        </authorList>
    </citation>
    <scope>NUCLEOTIDE SEQUENCE [LARGE SCALE GENOMIC DNA]</scope>
</reference>
<sequence>MDDDSASLPSTLAIAERIPPGTRAPNDIYGQQSKMIRCYVIHQLVWHCIYGLPEGTKPTVWQRFPPAQPPGQGIPLKKCPIYVSEESPYRFVPPIPRHDDLPLGWFMLQDLVHVLPLSIYVLYVNMKSPLEHILLFLCGLGLARVGPPVDPKKPHGVEVV</sequence>
<accession>A0A183D4R1</accession>
<dbReference type="InterPro" id="IPR044210">
    <property type="entry name" value="Tfc3-like"/>
</dbReference>
<dbReference type="GO" id="GO:0006384">
    <property type="term" value="P:transcription initiation at RNA polymerase III promoter"/>
    <property type="evidence" value="ECO:0007669"/>
    <property type="project" value="InterPro"/>
</dbReference>
<dbReference type="EMBL" id="UYRT01006482">
    <property type="protein sequence ID" value="VDK40623.1"/>
    <property type="molecule type" value="Genomic_DNA"/>
</dbReference>
<evidence type="ECO:0000313" key="2">
    <source>
        <dbReference type="Proteomes" id="UP000271098"/>
    </source>
</evidence>
<dbReference type="GO" id="GO:0003677">
    <property type="term" value="F:DNA binding"/>
    <property type="evidence" value="ECO:0007669"/>
    <property type="project" value="InterPro"/>
</dbReference>
<dbReference type="GO" id="GO:0042791">
    <property type="term" value="P:5S class rRNA transcription by RNA polymerase III"/>
    <property type="evidence" value="ECO:0007669"/>
    <property type="project" value="TreeGrafter"/>
</dbReference>
<reference evidence="3" key="1">
    <citation type="submission" date="2016-06" db="UniProtKB">
        <authorList>
            <consortium name="WormBaseParasite"/>
        </authorList>
    </citation>
    <scope>IDENTIFICATION</scope>
</reference>
<dbReference type="WBParaSite" id="GPUH_0000370901-mRNA-1">
    <property type="protein sequence ID" value="GPUH_0000370901-mRNA-1"/>
    <property type="gene ID" value="GPUH_0000370901"/>
</dbReference>
<keyword evidence="2" id="KW-1185">Reference proteome</keyword>
<dbReference type="OrthoDB" id="5869636at2759"/>
<dbReference type="PANTHER" id="PTHR15180:SF1">
    <property type="entry name" value="GENERAL TRANSCRIPTION FACTOR 3C POLYPEPTIDE 1"/>
    <property type="match status" value="1"/>
</dbReference>
<dbReference type="AlphaFoldDB" id="A0A183D4R1"/>
<name>A0A183D4R1_9BILA</name>
<dbReference type="Proteomes" id="UP000271098">
    <property type="component" value="Unassembled WGS sequence"/>
</dbReference>
<proteinExistence type="predicted"/>
<dbReference type="PANTHER" id="PTHR15180">
    <property type="entry name" value="GENERAL TRANSCRIPTION FACTOR 3C POLYPEPTIDE 1"/>
    <property type="match status" value="1"/>
</dbReference>
<evidence type="ECO:0000313" key="3">
    <source>
        <dbReference type="WBParaSite" id="GPUH_0000370901-mRNA-1"/>
    </source>
</evidence>
<evidence type="ECO:0000313" key="1">
    <source>
        <dbReference type="EMBL" id="VDK40623.1"/>
    </source>
</evidence>
<protein>
    <submittedName>
        <fullName evidence="3">UDENN domain-containing protein</fullName>
    </submittedName>
</protein>
<gene>
    <name evidence="1" type="ORF">GPUH_LOCUS3702</name>
</gene>
<organism evidence="3">
    <name type="scientific">Gongylonema pulchrum</name>
    <dbReference type="NCBI Taxonomy" id="637853"/>
    <lineage>
        <taxon>Eukaryota</taxon>
        <taxon>Metazoa</taxon>
        <taxon>Ecdysozoa</taxon>
        <taxon>Nematoda</taxon>
        <taxon>Chromadorea</taxon>
        <taxon>Rhabditida</taxon>
        <taxon>Spirurina</taxon>
        <taxon>Spiruromorpha</taxon>
        <taxon>Spiruroidea</taxon>
        <taxon>Gongylonematidae</taxon>
        <taxon>Gongylonema</taxon>
    </lineage>
</organism>